<dbReference type="OrthoDB" id="64867at2759"/>
<feature type="domain" description="BRO1" evidence="7">
    <location>
        <begin position="1"/>
        <end position="325"/>
    </location>
</feature>
<dbReference type="InterPro" id="IPR038499">
    <property type="entry name" value="BRO1_sf"/>
</dbReference>
<evidence type="ECO:0000256" key="5">
    <source>
        <dbReference type="SAM" id="Coils"/>
    </source>
</evidence>
<evidence type="ECO:0000313" key="9">
    <source>
        <dbReference type="Proteomes" id="UP000078348"/>
    </source>
</evidence>
<dbReference type="GO" id="GO:0005768">
    <property type="term" value="C:endosome"/>
    <property type="evidence" value="ECO:0007669"/>
    <property type="project" value="UniProtKB-SubCell"/>
</dbReference>
<dbReference type="InterPro" id="IPR004328">
    <property type="entry name" value="BRO1_dom"/>
</dbReference>
<evidence type="ECO:0000259" key="7">
    <source>
        <dbReference type="PROSITE" id="PS51180"/>
    </source>
</evidence>
<dbReference type="EMBL" id="LXWW01000019">
    <property type="protein sequence ID" value="OAO17742.1"/>
    <property type="molecule type" value="Genomic_DNA"/>
</dbReference>
<organism evidence="8 9">
    <name type="scientific">Blastocystis sp. subtype 1 (strain ATCC 50177 / NandII)</name>
    <dbReference type="NCBI Taxonomy" id="478820"/>
    <lineage>
        <taxon>Eukaryota</taxon>
        <taxon>Sar</taxon>
        <taxon>Stramenopiles</taxon>
        <taxon>Bigyra</taxon>
        <taxon>Opalozoa</taxon>
        <taxon>Opalinata</taxon>
        <taxon>Blastocystidae</taxon>
        <taxon>Blastocystis</taxon>
    </lineage>
</organism>
<dbReference type="STRING" id="478820.A0A196SNH0"/>
<dbReference type="PANTHER" id="PTHR23030:SF30">
    <property type="entry name" value="TYROSINE-PROTEIN PHOSPHATASE NON-RECEPTOR TYPE 23"/>
    <property type="match status" value="1"/>
</dbReference>
<evidence type="ECO:0000256" key="4">
    <source>
        <dbReference type="ARBA" id="ARBA00022753"/>
    </source>
</evidence>
<dbReference type="PROSITE" id="PS51180">
    <property type="entry name" value="BRO1"/>
    <property type="match status" value="1"/>
</dbReference>
<keyword evidence="5" id="KW-0175">Coiled coil</keyword>
<evidence type="ECO:0000256" key="3">
    <source>
        <dbReference type="ARBA" id="ARBA00022490"/>
    </source>
</evidence>
<keyword evidence="3" id="KW-0963">Cytoplasm</keyword>
<dbReference type="AlphaFoldDB" id="A0A196SNH0"/>
<keyword evidence="4" id="KW-0967">Endosome</keyword>
<dbReference type="InterPro" id="IPR025304">
    <property type="entry name" value="ALIX_V_dom"/>
</dbReference>
<accession>A0A196SNH0</accession>
<feature type="region of interest" description="Disordered" evidence="6">
    <location>
        <begin position="683"/>
        <end position="702"/>
    </location>
</feature>
<evidence type="ECO:0000256" key="1">
    <source>
        <dbReference type="ARBA" id="ARBA00004177"/>
    </source>
</evidence>
<dbReference type="GO" id="GO:0043328">
    <property type="term" value="P:protein transport to vacuole involved in ubiquitin-dependent protein catabolic process via the multivesicular body sorting pathway"/>
    <property type="evidence" value="ECO:0007669"/>
    <property type="project" value="TreeGrafter"/>
</dbReference>
<dbReference type="Pfam" id="PF03097">
    <property type="entry name" value="BRO1"/>
    <property type="match status" value="1"/>
</dbReference>
<evidence type="ECO:0000256" key="6">
    <source>
        <dbReference type="SAM" id="MobiDB-lite"/>
    </source>
</evidence>
<dbReference type="Gene3D" id="1.20.120.560">
    <property type="entry name" value="alix/aip1 in complex with the ypdl late domain"/>
    <property type="match status" value="1"/>
</dbReference>
<feature type="coiled-coil region" evidence="5">
    <location>
        <begin position="405"/>
        <end position="435"/>
    </location>
</feature>
<name>A0A196SNH0_BLAHN</name>
<sequence length="758" mass="84758">MMPTVEDNRKTVVNTKKFVNDDTITSFITYYSYVKQIIKAFPVMESTPVGIQVKWNEINGRSSTTTYNFNYELACVLFNIAALHTQKAMNYIDEIPTLEKVQIALDEFKEAASCYAYLRQVVIQPCSHEKITWDMLESSLLGFENFCHGMSQMVVCVKADLAGTKPYGKCALMHGCAKMFRDASSAFATTGDSAVTYSKHCAMLADYCTARAYLYFCDYQKEAVEKTSRGCGLLVGEAKEAERLLTNILTAYPKPVVAPVQATVQNYVQQAHATYMNAVRMNRLYLEVDAKVEDFPAVEAKILHALGDPKIPDIQEEAFANMIPQLVVEALKRYHEYANGEIARGLAGLDAFNKAVTDKRAELHVEDAINAAQTKQGLPQHIWEKVQEAQSNSIEALEGKVEEMRECAKSVAESLNALMAEAREEQAEEETYRRSFPQAPIPIDILKYIQMIQQYTTVLSQAASGESKVEEAMKSVEAFKPFLQGTKESIDAQLPTGSVTAETASLLDDLRAVNDEVSKLMEDRAKKVEEITNMAKDDTAIRDELIRDKTVDQQGLFVRGFTPIAERLSELKVSFESQDSYLAKLESRLNAFTQAVQADPVVMERQHVFEGISNALRAQSDALKFVEEGTTFYKKLEEIVAGIRANFNTELEKARVARGPSMQQGGQPQYSPYNQFTPYGQYSQYSQQQSNPQQSTPQQYGQYGQYGQSQYGQYSQQQPGYMNQGYSGYNQAGSITCQMCGSLNHPGSRTCITCGKML</sequence>
<comment type="caution">
    <text evidence="8">The sequence shown here is derived from an EMBL/GenBank/DDBJ whole genome shotgun (WGS) entry which is preliminary data.</text>
</comment>
<comment type="subcellular location">
    <subcellularLocation>
        <location evidence="2">Cytoplasm</location>
    </subcellularLocation>
    <subcellularLocation>
        <location evidence="1">Endosome</location>
    </subcellularLocation>
</comment>
<protein>
    <submittedName>
        <fullName evidence="8">Vacuolar protein sorting 31</fullName>
    </submittedName>
</protein>
<evidence type="ECO:0000256" key="2">
    <source>
        <dbReference type="ARBA" id="ARBA00004496"/>
    </source>
</evidence>
<dbReference type="PANTHER" id="PTHR23030">
    <property type="entry name" value="PCD6 INTERACTING PROTEIN-RELATED"/>
    <property type="match status" value="1"/>
</dbReference>
<gene>
    <name evidence="8" type="ORF">AV274_0532</name>
</gene>
<evidence type="ECO:0000313" key="8">
    <source>
        <dbReference type="EMBL" id="OAO17742.1"/>
    </source>
</evidence>
<reference evidence="8 9" key="1">
    <citation type="submission" date="2016-05" db="EMBL/GenBank/DDBJ databases">
        <title>Nuclear genome of Blastocystis sp. subtype 1 NandII.</title>
        <authorList>
            <person name="Gentekaki E."/>
            <person name="Curtis B."/>
            <person name="Stairs C."/>
            <person name="Eme L."/>
            <person name="Herman E."/>
            <person name="Klimes V."/>
            <person name="Arias M.C."/>
            <person name="Elias M."/>
            <person name="Hilliou F."/>
            <person name="Klute M."/>
            <person name="Malik S.-B."/>
            <person name="Pightling A."/>
            <person name="Rachubinski R."/>
            <person name="Salas D."/>
            <person name="Schlacht A."/>
            <person name="Suga H."/>
            <person name="Archibald J."/>
            <person name="Ball S.G."/>
            <person name="Clark G."/>
            <person name="Dacks J."/>
            <person name="Van Der Giezen M."/>
            <person name="Tsaousis A."/>
            <person name="Roger A."/>
        </authorList>
    </citation>
    <scope>NUCLEOTIDE SEQUENCE [LARGE SCALE GENOMIC DNA]</scope>
    <source>
        <strain evidence="9">ATCC 50177 / NandII</strain>
    </source>
</reference>
<dbReference type="Gene3D" id="1.20.140.50">
    <property type="entry name" value="alix/aip1 like domains"/>
    <property type="match status" value="1"/>
</dbReference>
<dbReference type="Pfam" id="PF13949">
    <property type="entry name" value="ALIX_LYPXL_bnd"/>
    <property type="match status" value="1"/>
</dbReference>
<dbReference type="Proteomes" id="UP000078348">
    <property type="component" value="Unassembled WGS sequence"/>
</dbReference>
<keyword evidence="9" id="KW-1185">Reference proteome</keyword>
<dbReference type="Gene3D" id="1.25.40.280">
    <property type="entry name" value="alix/aip1 like domains"/>
    <property type="match status" value="1"/>
</dbReference>
<dbReference type="SMART" id="SM01041">
    <property type="entry name" value="BRO1"/>
    <property type="match status" value="1"/>
</dbReference>
<proteinExistence type="predicted"/>